<organism evidence="2">
    <name type="scientific">Rhipicephalus pulchellus</name>
    <name type="common">Yellow backed tick</name>
    <name type="synonym">Dermacentor pulchellus</name>
    <dbReference type="NCBI Taxonomy" id="72859"/>
    <lineage>
        <taxon>Eukaryota</taxon>
        <taxon>Metazoa</taxon>
        <taxon>Ecdysozoa</taxon>
        <taxon>Arthropoda</taxon>
        <taxon>Chelicerata</taxon>
        <taxon>Arachnida</taxon>
        <taxon>Acari</taxon>
        <taxon>Parasitiformes</taxon>
        <taxon>Ixodida</taxon>
        <taxon>Ixodoidea</taxon>
        <taxon>Ixodidae</taxon>
        <taxon>Rhipicephalinae</taxon>
        <taxon>Rhipicephalus</taxon>
        <taxon>Rhipicephalus</taxon>
    </lineage>
</organism>
<sequence>MNGKCVALCSLLFIIFLTEKQPKSILCSRRKTYICFRTPPEICRCDQSRSCPPAGWSCPPGLNQQCTRPRSKRDSCFCRCERP</sequence>
<dbReference type="AlphaFoldDB" id="L7MAK3"/>
<reference evidence="2" key="2">
    <citation type="journal article" date="2015" name="J. Proteomics">
        <title>Sexual differences in the sialomes of the zebra tick, Rhipicephalus pulchellus.</title>
        <authorList>
            <person name="Tan A.W."/>
            <person name="Francischetti I.M."/>
            <person name="Slovak M."/>
            <person name="Kini R.M."/>
            <person name="Ribeiro J.M."/>
        </authorList>
    </citation>
    <scope>NUCLEOTIDE SEQUENCE</scope>
    <source>
        <tissue evidence="2">Salivary gland</tissue>
    </source>
</reference>
<feature type="chain" id="PRO_5003981172" evidence="1">
    <location>
        <begin position="23"/>
        <end position="83"/>
    </location>
</feature>
<evidence type="ECO:0000256" key="1">
    <source>
        <dbReference type="SAM" id="SignalP"/>
    </source>
</evidence>
<accession>L7MAK3</accession>
<feature type="signal peptide" evidence="1">
    <location>
        <begin position="1"/>
        <end position="22"/>
    </location>
</feature>
<reference evidence="2" key="1">
    <citation type="submission" date="2012-11" db="EMBL/GenBank/DDBJ databases">
        <authorList>
            <person name="Lucero-Rivera Y.E."/>
            <person name="Tovar-Ramirez D."/>
        </authorList>
    </citation>
    <scope>NUCLEOTIDE SEQUENCE</scope>
    <source>
        <tissue evidence="2">Salivary gland</tissue>
    </source>
</reference>
<keyword evidence="1" id="KW-0732">Signal</keyword>
<dbReference type="EMBL" id="GACK01004122">
    <property type="protein sequence ID" value="JAA60912.1"/>
    <property type="molecule type" value="mRNA"/>
</dbReference>
<name>L7MAK3_RHIPC</name>
<protein>
    <submittedName>
        <fullName evidence="2">Putative dermacentor 9 kDa family member</fullName>
    </submittedName>
</protein>
<proteinExistence type="evidence at transcript level"/>
<evidence type="ECO:0000313" key="2">
    <source>
        <dbReference type="EMBL" id="JAA60912.1"/>
    </source>
</evidence>